<protein>
    <submittedName>
        <fullName evidence="1">Uncharacterized protein</fullName>
    </submittedName>
</protein>
<name>X1JF68_9ZZZZ</name>
<reference evidence="1" key="1">
    <citation type="journal article" date="2014" name="Front. Microbiol.">
        <title>High frequency of phylogenetically diverse reductive dehalogenase-homologous genes in deep subseafloor sedimentary metagenomes.</title>
        <authorList>
            <person name="Kawai M."/>
            <person name="Futagami T."/>
            <person name="Toyoda A."/>
            <person name="Takaki Y."/>
            <person name="Nishi S."/>
            <person name="Hori S."/>
            <person name="Arai W."/>
            <person name="Tsubouchi T."/>
            <person name="Morono Y."/>
            <person name="Uchiyama I."/>
            <person name="Ito T."/>
            <person name="Fujiyama A."/>
            <person name="Inagaki F."/>
            <person name="Takami H."/>
        </authorList>
    </citation>
    <scope>NUCLEOTIDE SEQUENCE</scope>
    <source>
        <strain evidence="1">Expedition CK06-06</strain>
    </source>
</reference>
<sequence length="50" mass="5374">MAEKARGIGKKFFFVPYGIANQASFISGIRIVACKSLVETVKVLTGGEKI</sequence>
<organism evidence="1">
    <name type="scientific">marine sediment metagenome</name>
    <dbReference type="NCBI Taxonomy" id="412755"/>
    <lineage>
        <taxon>unclassified sequences</taxon>
        <taxon>metagenomes</taxon>
        <taxon>ecological metagenomes</taxon>
    </lineage>
</organism>
<proteinExistence type="predicted"/>
<dbReference type="EMBL" id="BARU01048102">
    <property type="protein sequence ID" value="GAH93361.1"/>
    <property type="molecule type" value="Genomic_DNA"/>
</dbReference>
<evidence type="ECO:0000313" key="1">
    <source>
        <dbReference type="EMBL" id="GAH93361.1"/>
    </source>
</evidence>
<comment type="caution">
    <text evidence="1">The sequence shown here is derived from an EMBL/GenBank/DDBJ whole genome shotgun (WGS) entry which is preliminary data.</text>
</comment>
<accession>X1JF68</accession>
<feature type="non-terminal residue" evidence="1">
    <location>
        <position position="50"/>
    </location>
</feature>
<dbReference type="AlphaFoldDB" id="X1JF68"/>
<gene>
    <name evidence="1" type="ORF">S03H2_71694</name>
</gene>